<keyword evidence="1" id="KW-0812">Transmembrane</keyword>
<keyword evidence="3" id="KW-1185">Reference proteome</keyword>
<organism evidence="2 3">
    <name type="scientific">Amsacta moorei entomopoxvirus</name>
    <name type="common">AmEPV</name>
    <dbReference type="NCBI Taxonomy" id="28321"/>
    <lineage>
        <taxon>Viruses</taxon>
        <taxon>Varidnaviria</taxon>
        <taxon>Bamfordvirae</taxon>
        <taxon>Nucleocytoviricota</taxon>
        <taxon>Pokkesviricetes</taxon>
        <taxon>Chitovirales</taxon>
        <taxon>Poxviridae</taxon>
        <taxon>Entomopoxvirinae</taxon>
        <taxon>Betaentomopoxvirus</taxon>
    </lineage>
</organism>
<evidence type="ECO:0000313" key="2">
    <source>
        <dbReference type="EMBL" id="AAG02970.1"/>
    </source>
</evidence>
<dbReference type="OrthoDB" id="33902at10239"/>
<reference evidence="2 3" key="1">
    <citation type="journal article" date="2000" name="Virology">
        <title>Complete genomic sequence of the Amsacta moorei entomopoxvirus: analysis and comparison with other poxviruses.</title>
        <authorList>
            <person name="Bawden A.L."/>
            <person name="Glassberg K.J."/>
            <person name="Diggans J."/>
            <person name="Shaw R."/>
            <person name="Farmerie W."/>
            <person name="Moyer R.W."/>
        </authorList>
    </citation>
    <scope>NUCLEOTIDE SEQUENCE [LARGE SCALE GENOMIC DNA]</scope>
</reference>
<dbReference type="Proteomes" id="UP000000872">
    <property type="component" value="Segment"/>
</dbReference>
<evidence type="ECO:0000313" key="3">
    <source>
        <dbReference type="Proteomes" id="UP000000872"/>
    </source>
</evidence>
<proteinExistence type="predicted"/>
<protein>
    <submittedName>
        <fullName evidence="2">AMV264</fullName>
    </submittedName>
</protein>
<dbReference type="GeneID" id="1494854"/>
<dbReference type="EMBL" id="AF250284">
    <property type="protein sequence ID" value="AAG02970.1"/>
    <property type="molecule type" value="Genomic_DNA"/>
</dbReference>
<feature type="transmembrane region" description="Helical" evidence="1">
    <location>
        <begin position="237"/>
        <end position="260"/>
    </location>
</feature>
<keyword evidence="1" id="KW-0472">Membrane</keyword>
<dbReference type="KEGG" id="vg:1494854"/>
<accession>Q9EME2</accession>
<dbReference type="RefSeq" id="NP_065046.1">
    <property type="nucleotide sequence ID" value="NC_002520.1"/>
</dbReference>
<keyword evidence="1" id="KW-1133">Transmembrane helix</keyword>
<gene>
    <name evidence="2" type="primary">AMV264</name>
</gene>
<evidence type="ECO:0000256" key="1">
    <source>
        <dbReference type="SAM" id="Phobius"/>
    </source>
</evidence>
<name>Q9EME2_AMEPV</name>
<sequence length="279" mass="33671">MYSIDSINIDLEVKNNSSLLLYGILFGYFIRLCDVICDKNDNVIETKFKYISPNLTRNQILKSNSTLVFNNKQLYYNKTIDSYMFDNYAITLRNCGTNTHSEIIYMKRIELYLPDYNKYFNECNYNNMICDINNDELYKYLVWSEFKNNIIKKKINVDVKLEDKNTDYYYINIKKENISILIYKNDVKINNIFYYDYYNIKIKHVYIQNISYNNIIQDINDNKYNNNNNNNNNIKLYILYIIIIIILSLLYILFIIIKYIKNKTEIDKKTVNYIELDII</sequence>
<organismHost>
    <name type="scientific">Amsacta</name>
    <dbReference type="NCBI Taxonomy" id="340055"/>
</organismHost>